<organism evidence="2 3">
    <name type="scientific">Colletotrichum kahawae</name>
    <name type="common">Coffee berry disease fungus</name>
    <dbReference type="NCBI Taxonomy" id="34407"/>
    <lineage>
        <taxon>Eukaryota</taxon>
        <taxon>Fungi</taxon>
        <taxon>Dikarya</taxon>
        <taxon>Ascomycota</taxon>
        <taxon>Pezizomycotina</taxon>
        <taxon>Sordariomycetes</taxon>
        <taxon>Hypocreomycetidae</taxon>
        <taxon>Glomerellales</taxon>
        <taxon>Glomerellaceae</taxon>
        <taxon>Colletotrichum</taxon>
        <taxon>Colletotrichum gloeosporioides species complex</taxon>
    </lineage>
</organism>
<comment type="caution">
    <text evidence="2">The sequence shown here is derived from an EMBL/GenBank/DDBJ whole genome shotgun (WGS) entry which is preliminary data.</text>
</comment>
<feature type="region of interest" description="Disordered" evidence="1">
    <location>
        <begin position="246"/>
        <end position="268"/>
    </location>
</feature>
<accession>A0AAD9YCL9</accession>
<feature type="compositionally biased region" description="Basic and acidic residues" evidence="1">
    <location>
        <begin position="716"/>
        <end position="743"/>
    </location>
</feature>
<proteinExistence type="predicted"/>
<gene>
    <name evidence="2" type="ORF">CKAH01_17439</name>
</gene>
<feature type="compositionally biased region" description="Polar residues" evidence="1">
    <location>
        <begin position="582"/>
        <end position="596"/>
    </location>
</feature>
<sequence length="834" mass="93784">MEDTDSKESHSLLESATPQLTVAELARACLGSFQKCLNKAAELHPRESTLVENQIARFSVWTASIGVFAPSRASLDHRLREALDVQDAVGGILEAIELRAQSCLHTLDSLGRPMSEAPLEAVDPKFNDALEGISQDISLLHRLSNTIRRASKDIHKQKAANSFHFKDEDGNDVERFLEKTFLYQVRDRFPGVSETIRLRLARAMLLRWKRILYRRSRYKTQPTRTLAQPGQPLVSMPRVQIKAKNNLNEANEETQGLQTKGRKENATKSVVRSMAITATTLAPDHFKKASAPSVVSMSKTVALSKHDDLRFPPAPHGVIKRRFKQFKMQRDADLTRVIKDIETKASKAEEVLQDVGKRIGKSVTRSIADAKAAHKETLRNDWESFFKAAGEVSCPFCLCMLPVSEVADDKKWREHVKGDLDPYICLFEACDSGDELYTHSHAWLKHMREHTLSWKCKSKSHKLFTALSRDEYLAHMREVHSGKFSDAQLGVLADRNARIAGSLFESCPLCGATDFNGLMEDHIVGHMRLLALKSLPPSYEEVEGSDDDLESRDSSSSSSASRSRSTLKNLNFSDEEHETGSDGLTSWNQRTRSQSTSDEESKRRPVPDPLPDPSSKSQRLDDPDCAICHSPVALACDCESKALDAAINQLYPEVMRPKYERIRKWVRAKSVQVVFRQYTQHAAVQQELLGNRPPPGLFDEKHSFYQRFGRSAVEQEEGHTKTHTLDPQEEDNTRQELQEESRQEVSGPSTTAPISETKEHFENNALWQGCVQGFPPILEYYFAQVQMSVPPDDDPAVRDPPISLIAKRRWKGGKVHIVDADGKAGPSETLEESE</sequence>
<name>A0AAD9YCL9_COLKA</name>
<dbReference type="PANTHER" id="PTHR35391:SF7">
    <property type="entry name" value="C2H2-TYPE DOMAIN-CONTAINING PROTEIN"/>
    <property type="match status" value="1"/>
</dbReference>
<evidence type="ECO:0000313" key="2">
    <source>
        <dbReference type="EMBL" id="KAK2754462.1"/>
    </source>
</evidence>
<feature type="region of interest" description="Disordered" evidence="1">
    <location>
        <begin position="539"/>
        <end position="620"/>
    </location>
</feature>
<evidence type="ECO:0000313" key="3">
    <source>
        <dbReference type="Proteomes" id="UP001281614"/>
    </source>
</evidence>
<feature type="compositionally biased region" description="Low complexity" evidence="1">
    <location>
        <begin position="554"/>
        <end position="564"/>
    </location>
</feature>
<evidence type="ECO:0000256" key="1">
    <source>
        <dbReference type="SAM" id="MobiDB-lite"/>
    </source>
</evidence>
<protein>
    <submittedName>
        <fullName evidence="2">Serine/threonine protein phosphatase</fullName>
    </submittedName>
</protein>
<reference evidence="2" key="1">
    <citation type="submission" date="2023-02" db="EMBL/GenBank/DDBJ databases">
        <title>Colletotrichum kahawae CIFC_Que2 genome sequencing and assembly.</title>
        <authorList>
            <person name="Baroncelli R."/>
        </authorList>
    </citation>
    <scope>NUCLEOTIDE SEQUENCE</scope>
    <source>
        <strain evidence="2">CIFC_Que2</strain>
    </source>
</reference>
<dbReference type="PANTHER" id="PTHR35391">
    <property type="entry name" value="C2H2-TYPE DOMAIN-CONTAINING PROTEIN-RELATED"/>
    <property type="match status" value="1"/>
</dbReference>
<dbReference type="EMBL" id="VYYT01000229">
    <property type="protein sequence ID" value="KAK2754462.1"/>
    <property type="molecule type" value="Genomic_DNA"/>
</dbReference>
<feature type="compositionally biased region" description="Polar residues" evidence="1">
    <location>
        <begin position="744"/>
        <end position="754"/>
    </location>
</feature>
<keyword evidence="3" id="KW-1185">Reference proteome</keyword>
<dbReference type="Proteomes" id="UP001281614">
    <property type="component" value="Unassembled WGS sequence"/>
</dbReference>
<dbReference type="AlphaFoldDB" id="A0AAD9YCL9"/>
<feature type="compositionally biased region" description="Acidic residues" evidence="1">
    <location>
        <begin position="540"/>
        <end position="550"/>
    </location>
</feature>
<feature type="region of interest" description="Disordered" evidence="1">
    <location>
        <begin position="712"/>
        <end position="754"/>
    </location>
</feature>